<dbReference type="Pfam" id="PF20694">
    <property type="entry name" value="TRADD-like_N"/>
    <property type="match status" value="1"/>
</dbReference>
<keyword evidence="2" id="KW-0053">Apoptosis</keyword>
<keyword evidence="10" id="KW-1185">Reference proteome</keyword>
<feature type="region of interest" description="Disordered" evidence="7">
    <location>
        <begin position="159"/>
        <end position="182"/>
    </location>
</feature>
<evidence type="ECO:0000256" key="1">
    <source>
        <dbReference type="ARBA" id="ARBA00004123"/>
    </source>
</evidence>
<keyword evidence="4" id="KW-0238">DNA-binding</keyword>
<dbReference type="InterPro" id="IPR038856">
    <property type="entry name" value="DEDD/DEDD2"/>
</dbReference>
<feature type="region of interest" description="Disordered" evidence="7">
    <location>
        <begin position="195"/>
        <end position="215"/>
    </location>
</feature>
<comment type="caution">
    <text evidence="9">The sequence shown here is derived from an EMBL/GenBank/DDBJ whole genome shotgun (WGS) entry which is preliminary data.</text>
</comment>
<evidence type="ECO:0000313" key="9">
    <source>
        <dbReference type="EMBL" id="KAL3886827.1"/>
    </source>
</evidence>
<keyword evidence="5" id="KW-0804">Transcription</keyword>
<evidence type="ECO:0000256" key="5">
    <source>
        <dbReference type="ARBA" id="ARBA00023163"/>
    </source>
</evidence>
<keyword evidence="6" id="KW-0539">Nucleus</keyword>
<evidence type="ECO:0000313" key="10">
    <source>
        <dbReference type="Proteomes" id="UP001634394"/>
    </source>
</evidence>
<evidence type="ECO:0000256" key="2">
    <source>
        <dbReference type="ARBA" id="ARBA00022703"/>
    </source>
</evidence>
<feature type="compositionally biased region" description="Basic and acidic residues" evidence="7">
    <location>
        <begin position="309"/>
        <end position="322"/>
    </location>
</feature>
<proteinExistence type="predicted"/>
<dbReference type="PANTHER" id="PTHR15205:SF0">
    <property type="entry name" value="DED DOMAIN-CONTAINING PROTEIN"/>
    <property type="match status" value="1"/>
</dbReference>
<feature type="compositionally biased region" description="Basic and acidic residues" evidence="7">
    <location>
        <begin position="658"/>
        <end position="678"/>
    </location>
</feature>
<dbReference type="PROSITE" id="PS50168">
    <property type="entry name" value="DED"/>
    <property type="match status" value="1"/>
</dbReference>
<dbReference type="GO" id="GO:0005634">
    <property type="term" value="C:nucleus"/>
    <property type="evidence" value="ECO:0007669"/>
    <property type="project" value="UniProtKB-SubCell"/>
</dbReference>
<comment type="subcellular location">
    <subcellularLocation>
        <location evidence="1">Nucleus</location>
    </subcellularLocation>
</comment>
<evidence type="ECO:0000256" key="4">
    <source>
        <dbReference type="ARBA" id="ARBA00023125"/>
    </source>
</evidence>
<name>A0ABD3XL58_SINWO</name>
<dbReference type="Proteomes" id="UP001634394">
    <property type="component" value="Unassembled WGS sequence"/>
</dbReference>
<evidence type="ECO:0000256" key="6">
    <source>
        <dbReference type="ARBA" id="ARBA00023242"/>
    </source>
</evidence>
<dbReference type="InterPro" id="IPR001875">
    <property type="entry name" value="DED_dom"/>
</dbReference>
<gene>
    <name evidence="9" type="ORF">ACJMK2_026792</name>
</gene>
<feature type="region of interest" description="Disordered" evidence="7">
    <location>
        <begin position="304"/>
        <end position="336"/>
    </location>
</feature>
<sequence>MAAKRRPLKIGAENKHEGCLTLHEMLHIVGNQLDDHSFLSLKTILSLRHPYNANLGKMKNGFETEFLIEALEKTDQLDETNFDKLHLGLIMAGRSDLIHIASLRKPKTVQADPVNDFLETMGQSCCTVYGRIHTKTSVCEDSNSEGCINKENVKNNSEACNHSHYSKDRREKDHVPSNISKNLHSSDRCVLCDEQKQSVSNEPKPSTSYEERKLSLSANNSKCSMSNYKPKPCVSTDEPKPSTSYEEGKLSLSADNPKCSVSNYKPKPCVSTDEPKPSTSYEKRKLLLSANNPKCSVSNYKPKPCVSTDEPKPSTSYEERKLSLSADNPKPSTSYEERNFSSFYKNSRLANYNLDRLDLCDDCICKAMPYCDTSAGISGSGAERVSYRTERVPKFFIPDMKNVTPDCEMCGKNHALHNDLSYSPYSLCDANTECKMETSSPSQLNLHCNQKSNMTDLNNLKRKRKYRDEPIPSTSGCLCEPIPSTLKTPFDKSSSASECFERNSQVSNYDTHKYLLENKDCCCQCDYAYSRNFQGSPNLNCESCRELSDIGYQKEESSKLNGTYSCKCDCHCDKNSPSSDSYYSCHNLKIHEKSPSFANLDSISKSSQKKKFRGIRPGMQEIAGLKSDKKTVVHSCRQSVRLMKQTCMQEEMSSLRKCQTDQRQTETPSGDRKHEGSQRRHLLQSYDKEAQTDNSAKPSQPELKKKQTCDVRLRVRAEYADHNDALAGNIHSNKPELIDRRFEKFSQANTILKSRDLGAIICDIKFSELTYLDAFWRDYVNGSLLEALKAVFITDTLRQAVGQESIKLLVSVDEDDYEAGRVKLLQNLQD</sequence>
<dbReference type="GO" id="GO:0006915">
    <property type="term" value="P:apoptotic process"/>
    <property type="evidence" value="ECO:0007669"/>
    <property type="project" value="UniProtKB-KW"/>
</dbReference>
<dbReference type="AlphaFoldDB" id="A0ABD3XL58"/>
<keyword evidence="3" id="KW-0805">Transcription regulation</keyword>
<accession>A0ABD3XL58</accession>
<feature type="domain" description="DED" evidence="8">
    <location>
        <begin position="21"/>
        <end position="98"/>
    </location>
</feature>
<dbReference type="GO" id="GO:0003677">
    <property type="term" value="F:DNA binding"/>
    <property type="evidence" value="ECO:0007669"/>
    <property type="project" value="UniProtKB-KW"/>
</dbReference>
<dbReference type="InterPro" id="IPR049341">
    <property type="entry name" value="TRADD-like_N"/>
</dbReference>
<feature type="region of interest" description="Disordered" evidence="7">
    <location>
        <begin position="653"/>
        <end position="707"/>
    </location>
</feature>
<reference evidence="9 10" key="1">
    <citation type="submission" date="2024-11" db="EMBL/GenBank/DDBJ databases">
        <title>Chromosome-level genome assembly of the freshwater bivalve Anodonta woodiana.</title>
        <authorList>
            <person name="Chen X."/>
        </authorList>
    </citation>
    <scope>NUCLEOTIDE SEQUENCE [LARGE SCALE GENOMIC DNA]</scope>
    <source>
        <strain evidence="9">MN2024</strain>
        <tissue evidence="9">Gills</tissue>
    </source>
</reference>
<evidence type="ECO:0000256" key="7">
    <source>
        <dbReference type="SAM" id="MobiDB-lite"/>
    </source>
</evidence>
<evidence type="ECO:0000256" key="3">
    <source>
        <dbReference type="ARBA" id="ARBA00023015"/>
    </source>
</evidence>
<evidence type="ECO:0000259" key="8">
    <source>
        <dbReference type="PROSITE" id="PS50168"/>
    </source>
</evidence>
<organism evidence="9 10">
    <name type="scientific">Sinanodonta woodiana</name>
    <name type="common">Chinese pond mussel</name>
    <name type="synonym">Anodonta woodiana</name>
    <dbReference type="NCBI Taxonomy" id="1069815"/>
    <lineage>
        <taxon>Eukaryota</taxon>
        <taxon>Metazoa</taxon>
        <taxon>Spiralia</taxon>
        <taxon>Lophotrochozoa</taxon>
        <taxon>Mollusca</taxon>
        <taxon>Bivalvia</taxon>
        <taxon>Autobranchia</taxon>
        <taxon>Heteroconchia</taxon>
        <taxon>Palaeoheterodonta</taxon>
        <taxon>Unionida</taxon>
        <taxon>Unionoidea</taxon>
        <taxon>Unionidae</taxon>
        <taxon>Unioninae</taxon>
        <taxon>Sinanodonta</taxon>
    </lineage>
</organism>
<feature type="compositionally biased region" description="Basic and acidic residues" evidence="7">
    <location>
        <begin position="165"/>
        <end position="175"/>
    </location>
</feature>
<feature type="region of interest" description="Disordered" evidence="7">
    <location>
        <begin position="229"/>
        <end position="259"/>
    </location>
</feature>
<protein>
    <recommendedName>
        <fullName evidence="8">DED domain-containing protein</fullName>
    </recommendedName>
</protein>
<dbReference type="EMBL" id="JBJQND010000002">
    <property type="protein sequence ID" value="KAL3886827.1"/>
    <property type="molecule type" value="Genomic_DNA"/>
</dbReference>
<dbReference type="PANTHER" id="PTHR15205">
    <property type="entry name" value="DEATH EFFECTOR DOMAIN-CONTAINING PROTEIN"/>
    <property type="match status" value="1"/>
</dbReference>
<feature type="compositionally biased region" description="Polar residues" evidence="7">
    <location>
        <begin position="197"/>
        <end position="208"/>
    </location>
</feature>